<comment type="caution">
    <text evidence="8">The sequence shown here is derived from an EMBL/GenBank/DDBJ whole genome shotgun (WGS) entry which is preliminary data.</text>
</comment>
<proteinExistence type="predicted"/>
<keyword evidence="2" id="KW-0645">Protease</keyword>
<keyword evidence="5 7" id="KW-1133">Transmembrane helix</keyword>
<dbReference type="EMBL" id="BARU01035214">
    <property type="protein sequence ID" value="GAH72489.1"/>
    <property type="molecule type" value="Genomic_DNA"/>
</dbReference>
<gene>
    <name evidence="8" type="ORF">S03H2_55157</name>
</gene>
<dbReference type="PANTHER" id="PTHR33695">
    <property type="entry name" value="LIPOPROTEIN SIGNAL PEPTIDASE"/>
    <property type="match status" value="1"/>
</dbReference>
<keyword evidence="3 7" id="KW-0812">Transmembrane</keyword>
<protein>
    <recommendedName>
        <fullName evidence="9">Signal peptidase II</fullName>
    </recommendedName>
</protein>
<keyword evidence="6 7" id="KW-0472">Membrane</keyword>
<keyword evidence="4" id="KW-0378">Hydrolase</keyword>
<reference evidence="8" key="1">
    <citation type="journal article" date="2014" name="Front. Microbiol.">
        <title>High frequency of phylogenetically diverse reductive dehalogenase-homologous genes in deep subseafloor sedimentary metagenomes.</title>
        <authorList>
            <person name="Kawai M."/>
            <person name="Futagami T."/>
            <person name="Toyoda A."/>
            <person name="Takaki Y."/>
            <person name="Nishi S."/>
            <person name="Hori S."/>
            <person name="Arai W."/>
            <person name="Tsubouchi T."/>
            <person name="Morono Y."/>
            <person name="Uchiyama I."/>
            <person name="Ito T."/>
            <person name="Fujiyama A."/>
            <person name="Inagaki F."/>
            <person name="Takami H."/>
        </authorList>
    </citation>
    <scope>NUCLEOTIDE SEQUENCE</scope>
    <source>
        <strain evidence="8">Expedition CK06-06</strain>
    </source>
</reference>
<sequence length="104" mass="11794">FARPVPVIGDFLRLTYVKNPVIAFSIGKSFPALGRQFISLVLPLLVLGILFYYYFFTRDISRTQRWVLAAIIGGGMGNYLYRLFRPGGVIDFMLAIFEPGVKKK</sequence>
<keyword evidence="1" id="KW-1003">Cell membrane</keyword>
<organism evidence="8">
    <name type="scientific">marine sediment metagenome</name>
    <dbReference type="NCBI Taxonomy" id="412755"/>
    <lineage>
        <taxon>unclassified sequences</taxon>
        <taxon>metagenomes</taxon>
        <taxon>ecological metagenomes</taxon>
    </lineage>
</organism>
<evidence type="ECO:0000256" key="3">
    <source>
        <dbReference type="ARBA" id="ARBA00022692"/>
    </source>
</evidence>
<evidence type="ECO:0008006" key="9">
    <source>
        <dbReference type="Google" id="ProtNLM"/>
    </source>
</evidence>
<feature type="transmembrane region" description="Helical" evidence="7">
    <location>
        <begin position="66"/>
        <end position="84"/>
    </location>
</feature>
<dbReference type="Pfam" id="PF01252">
    <property type="entry name" value="Peptidase_A8"/>
    <property type="match status" value="1"/>
</dbReference>
<feature type="transmembrane region" description="Helical" evidence="7">
    <location>
        <begin position="37"/>
        <end position="54"/>
    </location>
</feature>
<evidence type="ECO:0000256" key="7">
    <source>
        <dbReference type="SAM" id="Phobius"/>
    </source>
</evidence>
<evidence type="ECO:0000256" key="1">
    <source>
        <dbReference type="ARBA" id="ARBA00022475"/>
    </source>
</evidence>
<evidence type="ECO:0000256" key="4">
    <source>
        <dbReference type="ARBA" id="ARBA00022801"/>
    </source>
</evidence>
<dbReference type="GO" id="GO:0016020">
    <property type="term" value="C:membrane"/>
    <property type="evidence" value="ECO:0007669"/>
    <property type="project" value="InterPro"/>
</dbReference>
<evidence type="ECO:0000313" key="8">
    <source>
        <dbReference type="EMBL" id="GAH72489.1"/>
    </source>
</evidence>
<dbReference type="InterPro" id="IPR001872">
    <property type="entry name" value="Peptidase_A8"/>
</dbReference>
<feature type="non-terminal residue" evidence="8">
    <location>
        <position position="1"/>
    </location>
</feature>
<dbReference type="GO" id="GO:0004190">
    <property type="term" value="F:aspartic-type endopeptidase activity"/>
    <property type="evidence" value="ECO:0007669"/>
    <property type="project" value="InterPro"/>
</dbReference>
<dbReference type="AlphaFoldDB" id="X1J2D7"/>
<name>X1J2D7_9ZZZZ</name>
<accession>X1J2D7</accession>
<dbReference type="GO" id="GO:0006508">
    <property type="term" value="P:proteolysis"/>
    <property type="evidence" value="ECO:0007669"/>
    <property type="project" value="UniProtKB-KW"/>
</dbReference>
<evidence type="ECO:0000256" key="2">
    <source>
        <dbReference type="ARBA" id="ARBA00022670"/>
    </source>
</evidence>
<evidence type="ECO:0000256" key="5">
    <source>
        <dbReference type="ARBA" id="ARBA00022989"/>
    </source>
</evidence>
<dbReference type="PANTHER" id="PTHR33695:SF1">
    <property type="entry name" value="LIPOPROTEIN SIGNAL PEPTIDASE"/>
    <property type="match status" value="1"/>
</dbReference>
<evidence type="ECO:0000256" key="6">
    <source>
        <dbReference type="ARBA" id="ARBA00023136"/>
    </source>
</evidence>